<sequence length="24" mass="2702">MMKGVSLIVVQKYALIWFNASLCS</sequence>
<protein>
    <submittedName>
        <fullName evidence="1">Uncharacterized protein</fullName>
    </submittedName>
</protein>
<evidence type="ECO:0000313" key="2">
    <source>
        <dbReference type="Proteomes" id="UP000238375"/>
    </source>
</evidence>
<reference evidence="1 2" key="1">
    <citation type="submission" date="2018-03" db="EMBL/GenBank/DDBJ databases">
        <title>Genomic Encyclopedia of Archaeal and Bacterial Type Strains, Phase II (KMG-II): from individual species to whole genera.</title>
        <authorList>
            <person name="Goeker M."/>
        </authorList>
    </citation>
    <scope>NUCLEOTIDE SEQUENCE [LARGE SCALE GENOMIC DNA]</scope>
    <source>
        <strain evidence="1 2">DSM 28354</strain>
    </source>
</reference>
<name>A0A2T0S5P9_9BACT</name>
<proteinExistence type="predicted"/>
<dbReference type="EMBL" id="PVTE01000028">
    <property type="protein sequence ID" value="PRY28613.1"/>
    <property type="molecule type" value="Genomic_DNA"/>
</dbReference>
<accession>A0A2T0S5P9</accession>
<organism evidence="1 2">
    <name type="scientific">Spirosoma oryzae</name>
    <dbReference type="NCBI Taxonomy" id="1469603"/>
    <lineage>
        <taxon>Bacteria</taxon>
        <taxon>Pseudomonadati</taxon>
        <taxon>Bacteroidota</taxon>
        <taxon>Cytophagia</taxon>
        <taxon>Cytophagales</taxon>
        <taxon>Cytophagaceae</taxon>
        <taxon>Spirosoma</taxon>
    </lineage>
</organism>
<dbReference type="Proteomes" id="UP000238375">
    <property type="component" value="Unassembled WGS sequence"/>
</dbReference>
<comment type="caution">
    <text evidence="1">The sequence shown here is derived from an EMBL/GenBank/DDBJ whole genome shotgun (WGS) entry which is preliminary data.</text>
</comment>
<evidence type="ECO:0000313" key="1">
    <source>
        <dbReference type="EMBL" id="PRY28613.1"/>
    </source>
</evidence>
<dbReference type="AlphaFoldDB" id="A0A2T0S5P9"/>
<gene>
    <name evidence="1" type="ORF">CLV58_12828</name>
</gene>
<keyword evidence="2" id="KW-1185">Reference proteome</keyword>